<feature type="compositionally biased region" description="Basic and acidic residues" evidence="1">
    <location>
        <begin position="207"/>
        <end position="229"/>
    </location>
</feature>
<reference evidence="3" key="1">
    <citation type="submission" date="2016-10" db="EMBL/GenBank/DDBJ databases">
        <authorList>
            <person name="Varghese N."/>
            <person name="Submissions S."/>
        </authorList>
    </citation>
    <scope>NUCLEOTIDE SEQUENCE [LARGE SCALE GENOMIC DNA]</scope>
    <source>
        <strain evidence="3">DSM 26348</strain>
    </source>
</reference>
<proteinExistence type="predicted"/>
<accession>A0A1I3ECT1</accession>
<dbReference type="RefSeq" id="WP_092048535.1">
    <property type="nucleotide sequence ID" value="NZ_FOQD01000004.1"/>
</dbReference>
<protein>
    <submittedName>
        <fullName evidence="2">Uncharacterized protein</fullName>
    </submittedName>
</protein>
<dbReference type="Proteomes" id="UP000199518">
    <property type="component" value="Unassembled WGS sequence"/>
</dbReference>
<keyword evidence="3" id="KW-1185">Reference proteome</keyword>
<sequence length="229" mass="25832">MDWLEPFLKIHPHLRAHVDLLAVPPDAAEALAKYPQLEREPDLLERANRLVCHNGQGHGLTVLALYMVSRRKRSSHTFAAMAAMQQSARVNTNDTFWSGRKHFSQVYGETYANDIKKKLAAQGVNMMAGEYMPEIARYRGDPEAYVPFSGARDHIRKVCEKRGWACEGAVNVKGREPEKDPHAPENGVALAEDLVVKKAGEIITKNPELKRKTKGEIRQMVTEKHGRQK</sequence>
<dbReference type="AlphaFoldDB" id="A0A1I3ECT1"/>
<organism evidence="2 3">
    <name type="scientific">Planctomicrobium piriforme</name>
    <dbReference type="NCBI Taxonomy" id="1576369"/>
    <lineage>
        <taxon>Bacteria</taxon>
        <taxon>Pseudomonadati</taxon>
        <taxon>Planctomycetota</taxon>
        <taxon>Planctomycetia</taxon>
        <taxon>Planctomycetales</taxon>
        <taxon>Planctomycetaceae</taxon>
        <taxon>Planctomicrobium</taxon>
    </lineage>
</organism>
<evidence type="ECO:0000256" key="1">
    <source>
        <dbReference type="SAM" id="MobiDB-lite"/>
    </source>
</evidence>
<evidence type="ECO:0000313" key="3">
    <source>
        <dbReference type="Proteomes" id="UP000199518"/>
    </source>
</evidence>
<dbReference type="EMBL" id="FOQD01000004">
    <property type="protein sequence ID" value="SFH96782.1"/>
    <property type="molecule type" value="Genomic_DNA"/>
</dbReference>
<name>A0A1I3ECT1_9PLAN</name>
<gene>
    <name evidence="2" type="ORF">SAMN05421753_104168</name>
</gene>
<evidence type="ECO:0000313" key="2">
    <source>
        <dbReference type="EMBL" id="SFH96782.1"/>
    </source>
</evidence>
<dbReference type="STRING" id="1576369.SAMN05421753_104168"/>
<feature type="region of interest" description="Disordered" evidence="1">
    <location>
        <begin position="206"/>
        <end position="229"/>
    </location>
</feature>